<evidence type="ECO:0000259" key="1">
    <source>
        <dbReference type="Pfam" id="PF08241"/>
    </source>
</evidence>
<dbReference type="EMBL" id="LXQC01000113">
    <property type="protein sequence ID" value="TFE70752.1"/>
    <property type="molecule type" value="Genomic_DNA"/>
</dbReference>
<dbReference type="PANTHER" id="PTHR43861">
    <property type="entry name" value="TRANS-ACONITATE 2-METHYLTRANSFERASE-RELATED"/>
    <property type="match status" value="1"/>
</dbReference>
<dbReference type="Proteomes" id="UP000297713">
    <property type="component" value="Unassembled WGS sequence"/>
</dbReference>
<protein>
    <submittedName>
        <fullName evidence="2">Ubiquinone biosynthesis protein</fullName>
    </submittedName>
</protein>
<dbReference type="Gene3D" id="3.40.50.150">
    <property type="entry name" value="Vaccinia Virus protein VP39"/>
    <property type="match status" value="1"/>
</dbReference>
<dbReference type="SUPFAM" id="SSF53335">
    <property type="entry name" value="S-adenosyl-L-methionine-dependent methyltransferases"/>
    <property type="match status" value="1"/>
</dbReference>
<dbReference type="CDD" id="cd02440">
    <property type="entry name" value="AdoMet_MTases"/>
    <property type="match status" value="1"/>
</dbReference>
<dbReference type="PANTHER" id="PTHR43861:SF1">
    <property type="entry name" value="TRANS-ACONITATE 2-METHYLTRANSFERASE"/>
    <property type="match status" value="1"/>
</dbReference>
<gene>
    <name evidence="2" type="ORF">A7Q10_06530</name>
</gene>
<dbReference type="GO" id="GO:0008757">
    <property type="term" value="F:S-adenosylmethionine-dependent methyltransferase activity"/>
    <property type="evidence" value="ECO:0007669"/>
    <property type="project" value="InterPro"/>
</dbReference>
<keyword evidence="2" id="KW-0830">Ubiquinone</keyword>
<dbReference type="InterPro" id="IPR029063">
    <property type="entry name" value="SAM-dependent_MTases_sf"/>
</dbReference>
<evidence type="ECO:0000313" key="2">
    <source>
        <dbReference type="EMBL" id="TFE70752.1"/>
    </source>
</evidence>
<dbReference type="InterPro" id="IPR013216">
    <property type="entry name" value="Methyltransf_11"/>
</dbReference>
<comment type="caution">
    <text evidence="2">The sequence shown here is derived from an EMBL/GenBank/DDBJ whole genome shotgun (WGS) entry which is preliminary data.</text>
</comment>
<dbReference type="Pfam" id="PF08241">
    <property type="entry name" value="Methyltransf_11"/>
    <property type="match status" value="1"/>
</dbReference>
<evidence type="ECO:0000313" key="3">
    <source>
        <dbReference type="Proteomes" id="UP000297713"/>
    </source>
</evidence>
<keyword evidence="3" id="KW-1185">Reference proteome</keyword>
<proteinExistence type="predicted"/>
<name>A0A4Y8PFF1_9BACT</name>
<organism evidence="2 3">
    <name type="scientific">Methylacidiphilum caldifontis</name>
    <dbReference type="NCBI Taxonomy" id="2795386"/>
    <lineage>
        <taxon>Bacteria</taxon>
        <taxon>Pseudomonadati</taxon>
        <taxon>Verrucomicrobiota</taxon>
        <taxon>Methylacidiphilae</taxon>
        <taxon>Methylacidiphilales</taxon>
        <taxon>Methylacidiphilaceae</taxon>
        <taxon>Methylacidiphilum (ex Ratnadevi et al. 2023)</taxon>
    </lineage>
</organism>
<dbReference type="AlphaFoldDB" id="A0A4Y8PFF1"/>
<reference evidence="2 3" key="1">
    <citation type="submission" date="2016-05" db="EMBL/GenBank/DDBJ databases">
        <title>Diversity and Homogeneity among Thermoacidophilic Verrucomicrobia Methanotrophs Linked with Geographical Origin.</title>
        <authorList>
            <person name="Erikstad H.-A."/>
            <person name="Smestad N.B."/>
            <person name="Ceballos R.M."/>
            <person name="Birkeland N.-K."/>
        </authorList>
    </citation>
    <scope>NUCLEOTIDE SEQUENCE [LARGE SCALE GENOMIC DNA]</scope>
    <source>
        <strain evidence="2 3">Phi</strain>
    </source>
</reference>
<sequence length="248" mass="27825">MKIKPGEKILDIGCGTGELTAYSAQLCAPRGIVVGIDPSPYRIDLARKKRIKYCSFQVASSDNLSAFPSNHFDVVYLNYVFHWIADKKSVLKEIFRILKPGGRLGITMGDKQQNSTVFAILMTSIKETMGKIPYGELVTPYYISKEQLLQLANQCGYSVDSLTVEENIHYLNSPTEVIEFFEASDFGNFLGGIPQQTKTKIIHKMKEKLAQISIPGRGIEMKYRTLIFVGHKPKNKSSPRPKLGFKNP</sequence>
<feature type="domain" description="Methyltransferase type 11" evidence="1">
    <location>
        <begin position="10"/>
        <end position="104"/>
    </location>
</feature>
<accession>A0A4Y8PFF1</accession>